<reference evidence="1" key="1">
    <citation type="submission" date="2022-08" db="EMBL/GenBank/DDBJ databases">
        <title>Dynamic responses of ammonia-oxidizing microbial communities induced by reactive oxygen species (ROS) in fluctuating redox aquifers.</title>
        <authorList>
            <person name="Wang P."/>
            <person name="Wang H."/>
        </authorList>
    </citation>
    <scope>NUCLEOTIDE SEQUENCE</scope>
    <source>
        <strain evidence="1">PLX03</strain>
    </source>
</reference>
<sequence>MAQGVLIDNDILGWANSHEDELIRIYGKIVKVGSPDIPRRQPDHLLAAYCKDRDFDMLTRDNKAYTYYFTAGIKTVQLSRYDWDKKGDKPVYLIKIID</sequence>
<evidence type="ECO:0000313" key="1">
    <source>
        <dbReference type="EMBL" id="UVS70052.1"/>
    </source>
</evidence>
<proteinExistence type="predicted"/>
<name>A0A977NN45_9ARCH</name>
<gene>
    <name evidence="1" type="ORF">NWT39_04510</name>
</gene>
<accession>A0A977NN45</accession>
<protein>
    <submittedName>
        <fullName evidence="1">Uncharacterized protein</fullName>
    </submittedName>
</protein>
<dbReference type="RefSeq" id="WP_144239488.1">
    <property type="nucleotide sequence ID" value="NZ_CP103305.1"/>
</dbReference>
<dbReference type="GeneID" id="74686105"/>
<dbReference type="Proteomes" id="UP001059771">
    <property type="component" value="Chromosome"/>
</dbReference>
<organism evidence="1">
    <name type="scientific">Nitrososphaera viennensis</name>
    <dbReference type="NCBI Taxonomy" id="1034015"/>
    <lineage>
        <taxon>Archaea</taxon>
        <taxon>Nitrososphaerota</taxon>
        <taxon>Nitrososphaeria</taxon>
        <taxon>Nitrososphaerales</taxon>
        <taxon>Nitrososphaeraceae</taxon>
        <taxon>Nitrososphaera</taxon>
    </lineage>
</organism>
<dbReference type="AlphaFoldDB" id="A0A977NN45"/>
<dbReference type="EMBL" id="CP103305">
    <property type="protein sequence ID" value="UVS70052.1"/>
    <property type="molecule type" value="Genomic_DNA"/>
</dbReference>